<dbReference type="Proteomes" id="UP000199263">
    <property type="component" value="Unassembled WGS sequence"/>
</dbReference>
<name>A0A1I1KRE8_9CLOT</name>
<protein>
    <submittedName>
        <fullName evidence="1">Uncharacterized protein</fullName>
    </submittedName>
</protein>
<dbReference type="AlphaFoldDB" id="A0A1I1KRE8"/>
<proteinExistence type="predicted"/>
<gene>
    <name evidence="1" type="ORF">SAMN05421842_106125</name>
</gene>
<reference evidence="1 2" key="1">
    <citation type="submission" date="2016-10" db="EMBL/GenBank/DDBJ databases">
        <authorList>
            <person name="de Groot N.N."/>
        </authorList>
    </citation>
    <scope>NUCLEOTIDE SEQUENCE [LARGE SCALE GENOMIC DNA]</scope>
    <source>
        <strain evidence="1 2">DSM 12992</strain>
    </source>
</reference>
<evidence type="ECO:0000313" key="2">
    <source>
        <dbReference type="Proteomes" id="UP000199263"/>
    </source>
</evidence>
<accession>A0A1I1KRE8</accession>
<organism evidence="1 2">
    <name type="scientific">Clostridium uliginosum</name>
    <dbReference type="NCBI Taxonomy" id="119641"/>
    <lineage>
        <taxon>Bacteria</taxon>
        <taxon>Bacillati</taxon>
        <taxon>Bacillota</taxon>
        <taxon>Clostridia</taxon>
        <taxon>Eubacteriales</taxon>
        <taxon>Clostridiaceae</taxon>
        <taxon>Clostridium</taxon>
    </lineage>
</organism>
<evidence type="ECO:0000313" key="1">
    <source>
        <dbReference type="EMBL" id="SFC63396.1"/>
    </source>
</evidence>
<dbReference type="Pfam" id="PF20765">
    <property type="entry name" value="Phage_tail_terminator_8"/>
    <property type="match status" value="1"/>
</dbReference>
<keyword evidence="2" id="KW-1185">Reference proteome</keyword>
<dbReference type="STRING" id="119641.SAMN05421842_106125"/>
<sequence length="62" mass="7455">MADSLYKTLEYVEVDSKKYRTLNMKHEIVDEVLHFMFQLKFNLLKKIEQTDMEKLEVDISGK</sequence>
<dbReference type="InterPro" id="IPR049254">
    <property type="entry name" value="Phage_tail_terminator"/>
</dbReference>
<dbReference type="EMBL" id="FOMG01000006">
    <property type="protein sequence ID" value="SFC63396.1"/>
    <property type="molecule type" value="Genomic_DNA"/>
</dbReference>